<evidence type="ECO:0000313" key="10">
    <source>
        <dbReference type="EMBL" id="MBN8659250.1"/>
    </source>
</evidence>
<evidence type="ECO:0000256" key="3">
    <source>
        <dbReference type="ARBA" id="ARBA00022448"/>
    </source>
</evidence>
<dbReference type="Gene3D" id="3.30.460.20">
    <property type="entry name" value="CorA soluble domain-like"/>
    <property type="match status" value="1"/>
</dbReference>
<dbReference type="InterPro" id="IPR004488">
    <property type="entry name" value="Mg/Co-transport_prot_CorA"/>
</dbReference>
<dbReference type="AlphaFoldDB" id="A0A8J7PFW3"/>
<keyword evidence="3 8" id="KW-0813">Transport</keyword>
<protein>
    <recommendedName>
        <fullName evidence="8">Magnesium transport protein CorA</fullName>
    </recommendedName>
</protein>
<dbReference type="GO" id="GO:0000287">
    <property type="term" value="F:magnesium ion binding"/>
    <property type="evidence" value="ECO:0007669"/>
    <property type="project" value="TreeGrafter"/>
</dbReference>
<gene>
    <name evidence="8 10" type="primary">corA</name>
    <name evidence="10" type="ORF">J0M35_02730</name>
</gene>
<reference evidence="10" key="1">
    <citation type="submission" date="2021-02" db="EMBL/GenBank/DDBJ databases">
        <title>Genome-Resolved Metagenomics of a Microbial Community Performing Photosynthetic Biological Nutrient Removal.</title>
        <authorList>
            <person name="Mcdaniel E.A."/>
        </authorList>
    </citation>
    <scope>NUCLEOTIDE SEQUENCE</scope>
    <source>
        <strain evidence="10">UWPOB_OBS1</strain>
    </source>
</reference>
<dbReference type="Proteomes" id="UP000664277">
    <property type="component" value="Unassembled WGS sequence"/>
</dbReference>
<evidence type="ECO:0000256" key="9">
    <source>
        <dbReference type="SAM" id="MobiDB-lite"/>
    </source>
</evidence>
<comment type="similarity">
    <text evidence="2 8">Belongs to the CorA metal ion transporter (MIT) (TC 1.A.35) family.</text>
</comment>
<dbReference type="GO" id="GO:0015095">
    <property type="term" value="F:magnesium ion transmembrane transporter activity"/>
    <property type="evidence" value="ECO:0007669"/>
    <property type="project" value="UniProtKB-UniRule"/>
</dbReference>
<keyword evidence="4 8" id="KW-1003">Cell membrane</keyword>
<comment type="function">
    <text evidence="8">Mediates influx of magnesium ions.</text>
</comment>
<organism evidence="10 11">
    <name type="scientific">Candidatus Obscuribacter phosphatis</name>
    <dbReference type="NCBI Taxonomy" id="1906157"/>
    <lineage>
        <taxon>Bacteria</taxon>
        <taxon>Bacillati</taxon>
        <taxon>Candidatus Melainabacteria</taxon>
        <taxon>Candidatus Obscuribacterales</taxon>
        <taxon>Candidatus Obscuribacteraceae</taxon>
        <taxon>Candidatus Obscuribacter</taxon>
    </lineage>
</organism>
<keyword evidence="7 8" id="KW-0472">Membrane</keyword>
<dbReference type="Pfam" id="PF01544">
    <property type="entry name" value="CorA"/>
    <property type="match status" value="1"/>
</dbReference>
<dbReference type="PANTHER" id="PTHR46494:SF1">
    <property type="entry name" value="CORA FAMILY METAL ION TRANSPORTER (EUROFUNG)"/>
    <property type="match status" value="1"/>
</dbReference>
<dbReference type="Gene3D" id="1.20.58.340">
    <property type="entry name" value="Magnesium transport protein CorA, transmembrane region"/>
    <property type="match status" value="2"/>
</dbReference>
<evidence type="ECO:0000256" key="8">
    <source>
        <dbReference type="RuleBase" id="RU362010"/>
    </source>
</evidence>
<dbReference type="CDD" id="cd12828">
    <property type="entry name" value="TmCorA-like_1"/>
    <property type="match status" value="1"/>
</dbReference>
<comment type="subcellular location">
    <subcellularLocation>
        <location evidence="1">Cell membrane</location>
        <topology evidence="1">Multi-pass membrane protein</topology>
    </subcellularLocation>
    <subcellularLocation>
        <location evidence="8">Membrane</location>
        <topology evidence="8">Multi-pass membrane protein</topology>
    </subcellularLocation>
</comment>
<dbReference type="SUPFAM" id="SSF144083">
    <property type="entry name" value="Magnesium transport protein CorA, transmembrane region"/>
    <property type="match status" value="1"/>
</dbReference>
<dbReference type="GO" id="GO:0050897">
    <property type="term" value="F:cobalt ion binding"/>
    <property type="evidence" value="ECO:0007669"/>
    <property type="project" value="TreeGrafter"/>
</dbReference>
<evidence type="ECO:0000313" key="11">
    <source>
        <dbReference type="Proteomes" id="UP000664277"/>
    </source>
</evidence>
<evidence type="ECO:0000256" key="1">
    <source>
        <dbReference type="ARBA" id="ARBA00004651"/>
    </source>
</evidence>
<dbReference type="NCBIfam" id="TIGR00383">
    <property type="entry name" value="corA"/>
    <property type="match status" value="1"/>
</dbReference>
<keyword evidence="5 8" id="KW-0812">Transmembrane</keyword>
<evidence type="ECO:0000256" key="7">
    <source>
        <dbReference type="ARBA" id="ARBA00023136"/>
    </source>
</evidence>
<feature type="compositionally biased region" description="Low complexity" evidence="9">
    <location>
        <begin position="375"/>
        <end position="389"/>
    </location>
</feature>
<feature type="region of interest" description="Disordered" evidence="9">
    <location>
        <begin position="369"/>
        <end position="389"/>
    </location>
</feature>
<evidence type="ECO:0000256" key="6">
    <source>
        <dbReference type="ARBA" id="ARBA00022989"/>
    </source>
</evidence>
<evidence type="ECO:0000256" key="2">
    <source>
        <dbReference type="ARBA" id="ARBA00009765"/>
    </source>
</evidence>
<dbReference type="GO" id="GO:0005886">
    <property type="term" value="C:plasma membrane"/>
    <property type="evidence" value="ECO:0007669"/>
    <property type="project" value="UniProtKB-SubCell"/>
</dbReference>
<keyword evidence="8" id="KW-0460">Magnesium</keyword>
<feature type="transmembrane region" description="Helical" evidence="8">
    <location>
        <begin position="301"/>
        <end position="319"/>
    </location>
</feature>
<evidence type="ECO:0000256" key="5">
    <source>
        <dbReference type="ARBA" id="ARBA00022692"/>
    </source>
</evidence>
<dbReference type="EMBL" id="JAFLCK010000002">
    <property type="protein sequence ID" value="MBN8659250.1"/>
    <property type="molecule type" value="Genomic_DNA"/>
</dbReference>
<name>A0A8J7PFW3_9BACT</name>
<evidence type="ECO:0000256" key="4">
    <source>
        <dbReference type="ARBA" id="ARBA00022475"/>
    </source>
</evidence>
<sequence length="389" mass="44181">MSHRKTIRKSIRTTMTIPYMVAGVGPESLTFDPEAAQTEISLICYDGERLLEEHRVEITRVVSQLEKWPVVWINVEGLASDKKIKWLGDLFKIHPLALEDIVTVHQRAKFETYDDCCFFIAHMMEAKDELKQEQVSLYFNNKFVITFQEGPIDATKPVLERIRKGQGRMRSAGADYLAYALIDSVIDCYYPILEYFGEKLENMEDEILDAPSKRTVTKLHSIKRELLAMRRALFPLREALSSMLRNSPDYFTADTLLHLRDSHDHVVQIADFIDTYRELCSDLMDVYLSTTSNRLSEVMKVLTVITTVCAPPTLVAGIYGMNFNPESSPYNMPELNWFYGYPIAIVLMVSLSAALFMFILKPLKRLESGDSPKTAAPAPAAAPANSNQS</sequence>
<keyword evidence="6 8" id="KW-1133">Transmembrane helix</keyword>
<proteinExistence type="inferred from homology"/>
<dbReference type="InterPro" id="IPR045863">
    <property type="entry name" value="CorA_TM1_TM2"/>
</dbReference>
<dbReference type="PANTHER" id="PTHR46494">
    <property type="entry name" value="CORA FAMILY METAL ION TRANSPORTER (EUROFUNG)"/>
    <property type="match status" value="1"/>
</dbReference>
<dbReference type="SUPFAM" id="SSF143865">
    <property type="entry name" value="CorA soluble domain-like"/>
    <property type="match status" value="1"/>
</dbReference>
<feature type="transmembrane region" description="Helical" evidence="8">
    <location>
        <begin position="339"/>
        <end position="360"/>
    </location>
</feature>
<keyword evidence="8" id="KW-0406">Ion transport</keyword>
<comment type="caution">
    <text evidence="10">The sequence shown here is derived from an EMBL/GenBank/DDBJ whole genome shotgun (WGS) entry which is preliminary data.</text>
</comment>
<dbReference type="InterPro" id="IPR002523">
    <property type="entry name" value="MgTranspt_CorA/ZnTranspt_ZntB"/>
</dbReference>
<dbReference type="InterPro" id="IPR045861">
    <property type="entry name" value="CorA_cytoplasmic_dom"/>
</dbReference>
<dbReference type="FunFam" id="1.20.58.340:FF:000012">
    <property type="entry name" value="Magnesium transport protein CorA"/>
    <property type="match status" value="1"/>
</dbReference>
<accession>A0A8J7PFW3</accession>
<dbReference type="GO" id="GO:0015087">
    <property type="term" value="F:cobalt ion transmembrane transporter activity"/>
    <property type="evidence" value="ECO:0007669"/>
    <property type="project" value="UniProtKB-UniRule"/>
</dbReference>